<organism evidence="1 2">
    <name type="scientific">Slackia heliotrinireducens (strain ATCC 29202 / DSM 20476 / NCTC 11029 / RHS 1)</name>
    <name type="common">Peptococcus heliotrinreducens</name>
    <dbReference type="NCBI Taxonomy" id="471855"/>
    <lineage>
        <taxon>Bacteria</taxon>
        <taxon>Bacillati</taxon>
        <taxon>Actinomycetota</taxon>
        <taxon>Coriobacteriia</taxon>
        <taxon>Eggerthellales</taxon>
        <taxon>Eggerthellaceae</taxon>
        <taxon>Slackia</taxon>
    </lineage>
</organism>
<keyword evidence="2" id="KW-1185">Reference proteome</keyword>
<gene>
    <name evidence="1" type="ordered locus">Shel_19340</name>
</gene>
<evidence type="ECO:0000313" key="2">
    <source>
        <dbReference type="Proteomes" id="UP000002026"/>
    </source>
</evidence>
<dbReference type="EMBL" id="CP001684">
    <property type="protein sequence ID" value="ACV22950.1"/>
    <property type="molecule type" value="Genomic_DNA"/>
</dbReference>
<sequence length="83" mass="9460">MTLYWHDKKVALNIVDDVSATPHLQEILPDYTVIEATCAQLSTQDGVNEVGAELREAMGMEPLELDDRFLRKQRNLMDRLGMV</sequence>
<dbReference type="KEGG" id="shi:Shel_19340"/>
<evidence type="ECO:0000313" key="1">
    <source>
        <dbReference type="EMBL" id="ACV22950.1"/>
    </source>
</evidence>
<proteinExistence type="predicted"/>
<dbReference type="AlphaFoldDB" id="C7N7R5"/>
<dbReference type="HOGENOM" id="CLU_2540783_0_0_11"/>
<reference evidence="1 2" key="1">
    <citation type="journal article" date="2009" name="Stand. Genomic Sci.">
        <title>Complete genome sequence of Slackia heliotrinireducens type strain (RHS 1).</title>
        <authorList>
            <person name="Pukall R."/>
            <person name="Lapidus A."/>
            <person name="Nolan M."/>
            <person name="Copeland A."/>
            <person name="Glavina Del Rio T."/>
            <person name="Lucas S."/>
            <person name="Chen F."/>
            <person name="Tice H."/>
            <person name="Cheng J.F."/>
            <person name="Chertkov O."/>
            <person name="Bruce D."/>
            <person name="Goodwin L."/>
            <person name="Kuske C."/>
            <person name="Brettin T."/>
            <person name="Detter J.C."/>
            <person name="Han C."/>
            <person name="Pitluck S."/>
            <person name="Pati A."/>
            <person name="Mavrommatis K."/>
            <person name="Ivanova N."/>
            <person name="Ovchinnikova G."/>
            <person name="Chen A."/>
            <person name="Palaniappan K."/>
            <person name="Schneider S."/>
            <person name="Rohde M."/>
            <person name="Chain P."/>
            <person name="D'haeseleer P."/>
            <person name="Goker M."/>
            <person name="Bristow J."/>
            <person name="Eisen J.A."/>
            <person name="Markowitz V."/>
            <person name="Kyrpides N.C."/>
            <person name="Klenk H.P."/>
            <person name="Hugenholtz P."/>
        </authorList>
    </citation>
    <scope>NUCLEOTIDE SEQUENCE [LARGE SCALE GENOMIC DNA]</scope>
    <source>
        <strain evidence="2">ATCC 29202 / DSM 20476 / NCTC 11029 / RHS 1</strain>
    </source>
</reference>
<dbReference type="RefSeq" id="WP_012799052.1">
    <property type="nucleotide sequence ID" value="NC_013165.1"/>
</dbReference>
<dbReference type="Proteomes" id="UP000002026">
    <property type="component" value="Chromosome"/>
</dbReference>
<name>C7N7R5_SLAHD</name>
<protein>
    <submittedName>
        <fullName evidence="1">Uncharacterized protein</fullName>
    </submittedName>
</protein>
<accession>C7N7R5</accession>